<evidence type="ECO:0000313" key="2">
    <source>
        <dbReference type="EMBL" id="MCU6706025.1"/>
    </source>
</evidence>
<protein>
    <submittedName>
        <fullName evidence="2">DUF4261 domain-containing protein</fullName>
    </submittedName>
</protein>
<dbReference type="RefSeq" id="WP_022287580.1">
    <property type="nucleotide sequence ID" value="NZ_JAOQJZ010000008.1"/>
</dbReference>
<name>A0AAE3IHG7_9FIRM</name>
<evidence type="ECO:0000259" key="1">
    <source>
        <dbReference type="Pfam" id="PF14080"/>
    </source>
</evidence>
<comment type="caution">
    <text evidence="2">The sequence shown here is derived from an EMBL/GenBank/DDBJ whole genome shotgun (WGS) entry which is preliminary data.</text>
</comment>
<feature type="domain" description="DUF4261" evidence="1">
    <location>
        <begin position="183"/>
        <end position="255"/>
    </location>
</feature>
<keyword evidence="3" id="KW-1185">Reference proteome</keyword>
<dbReference type="Pfam" id="PF14080">
    <property type="entry name" value="DUF4261"/>
    <property type="match status" value="1"/>
</dbReference>
<sequence>MSEENKNVQETKDDKKEGNVLAGFVLYTDANMDWLRFKKFLKDDWNIVPQDDVKDNAMVFKVGDMVVACSLMPNPVPNKEAENAAKYNILWKEGANEVAKHQAHVMLAVMNKTSAVEQAILFAKVASSLLKLDNAIGIYKDPTVYEKNFYVNFAETIKDGEYPMPILIYTGMYLAKTGLCAFTSGMRFFGYEEMEIVDSPKQPNDLLGFLLSISEYVLSEGVELKDGETIGFSEEQKLPITLSDGVSVPGKTLKIKY</sequence>
<dbReference type="InterPro" id="IPR025357">
    <property type="entry name" value="DUF4261"/>
</dbReference>
<proteinExistence type="predicted"/>
<gene>
    <name evidence="2" type="ORF">OCV57_08820</name>
</gene>
<organism evidence="2 3">
    <name type="scientific">Hominimerdicola aceti</name>
    <dbReference type="NCBI Taxonomy" id="2981726"/>
    <lineage>
        <taxon>Bacteria</taxon>
        <taxon>Bacillati</taxon>
        <taxon>Bacillota</taxon>
        <taxon>Clostridia</taxon>
        <taxon>Eubacteriales</taxon>
        <taxon>Oscillospiraceae</taxon>
        <taxon>Hominimerdicola</taxon>
    </lineage>
</organism>
<reference evidence="2 3" key="1">
    <citation type="journal article" date="2021" name="ISME Commun">
        <title>Automated analysis of genomic sequences facilitates high-throughput and comprehensive description of bacteria.</title>
        <authorList>
            <person name="Hitch T.C.A."/>
        </authorList>
    </citation>
    <scope>NUCLEOTIDE SEQUENCE [LARGE SCALE GENOMIC DNA]</scope>
    <source>
        <strain evidence="2 3">Sanger_31</strain>
    </source>
</reference>
<dbReference type="AlphaFoldDB" id="A0AAE3IHG7"/>
<dbReference type="EMBL" id="JAOQJZ010000008">
    <property type="protein sequence ID" value="MCU6706025.1"/>
    <property type="molecule type" value="Genomic_DNA"/>
</dbReference>
<evidence type="ECO:0000313" key="3">
    <source>
        <dbReference type="Proteomes" id="UP001208131"/>
    </source>
</evidence>
<dbReference type="Proteomes" id="UP001208131">
    <property type="component" value="Unassembled WGS sequence"/>
</dbReference>
<accession>A0AAE3IHG7</accession>